<dbReference type="GO" id="GO:0005524">
    <property type="term" value="F:ATP binding"/>
    <property type="evidence" value="ECO:0007669"/>
    <property type="project" value="InterPro"/>
</dbReference>
<keyword evidence="2" id="KW-0808">Transferase</keyword>
<dbReference type="NCBIfam" id="NF003742">
    <property type="entry name" value="PRK05339.1"/>
    <property type="match status" value="1"/>
</dbReference>
<gene>
    <name evidence="6" type="ORF">TAV2_LOCUS24252</name>
</gene>
<dbReference type="PANTHER" id="PTHR31756">
    <property type="entry name" value="PYRUVATE, PHOSPHATE DIKINASE REGULATORY PROTEIN 1, CHLOROPLASTIC"/>
    <property type="match status" value="1"/>
</dbReference>
<proteinExistence type="inferred from homology"/>
<feature type="compositionally biased region" description="Polar residues" evidence="5">
    <location>
        <begin position="16"/>
        <end position="49"/>
    </location>
</feature>
<accession>A0AAU9T226</accession>
<evidence type="ECO:0000256" key="1">
    <source>
        <dbReference type="ARBA" id="ARBA00022527"/>
    </source>
</evidence>
<protein>
    <submittedName>
        <fullName evidence="6">Uncharacterized protein</fullName>
    </submittedName>
</protein>
<dbReference type="EMBL" id="OU466863">
    <property type="protein sequence ID" value="CAH2078388.1"/>
    <property type="molecule type" value="Genomic_DNA"/>
</dbReference>
<keyword evidence="1" id="KW-0723">Serine/threonine-protein kinase</keyword>
<keyword evidence="7" id="KW-1185">Reference proteome</keyword>
<dbReference type="PANTHER" id="PTHR31756:SF3">
    <property type="entry name" value="PYRUVATE, PHOSPHATE DIKINASE REGULATORY PROTEIN 1, CHLOROPLASTIC"/>
    <property type="match status" value="1"/>
</dbReference>
<dbReference type="HAMAP" id="MF_00921">
    <property type="entry name" value="PDRP"/>
    <property type="match status" value="1"/>
</dbReference>
<name>A0AAU9T226_THLAR</name>
<feature type="region of interest" description="Disordered" evidence="5">
    <location>
        <begin position="12"/>
        <end position="49"/>
    </location>
</feature>
<dbReference type="Pfam" id="PF03618">
    <property type="entry name" value="Kinase-PPPase"/>
    <property type="match status" value="1"/>
</dbReference>
<evidence type="ECO:0000313" key="6">
    <source>
        <dbReference type="EMBL" id="CAH2078388.1"/>
    </source>
</evidence>
<feature type="compositionally biased region" description="Polar residues" evidence="5">
    <location>
        <begin position="70"/>
        <end position="110"/>
    </location>
</feature>
<dbReference type="GO" id="GO:0004674">
    <property type="term" value="F:protein serine/threonine kinase activity"/>
    <property type="evidence" value="ECO:0007669"/>
    <property type="project" value="UniProtKB-KW"/>
</dbReference>
<feature type="region of interest" description="Disordered" evidence="5">
    <location>
        <begin position="66"/>
        <end position="110"/>
    </location>
</feature>
<evidence type="ECO:0000256" key="3">
    <source>
        <dbReference type="ARBA" id="ARBA00022741"/>
    </source>
</evidence>
<evidence type="ECO:0000256" key="5">
    <source>
        <dbReference type="SAM" id="MobiDB-lite"/>
    </source>
</evidence>
<evidence type="ECO:0000313" key="7">
    <source>
        <dbReference type="Proteomes" id="UP000836841"/>
    </source>
</evidence>
<dbReference type="AlphaFoldDB" id="A0AAU9T226"/>
<reference evidence="6 7" key="1">
    <citation type="submission" date="2022-03" db="EMBL/GenBank/DDBJ databases">
        <authorList>
            <person name="Nunn A."/>
            <person name="Chopra R."/>
            <person name="Nunn A."/>
            <person name="Contreras Garrido A."/>
        </authorList>
    </citation>
    <scope>NUCLEOTIDE SEQUENCE [LARGE SCALE GENOMIC DNA]</scope>
</reference>
<keyword evidence="4" id="KW-0418">Kinase</keyword>
<dbReference type="Proteomes" id="UP000836841">
    <property type="component" value="Chromosome 7"/>
</dbReference>
<organism evidence="6 7">
    <name type="scientific">Thlaspi arvense</name>
    <name type="common">Field penny-cress</name>
    <dbReference type="NCBI Taxonomy" id="13288"/>
    <lineage>
        <taxon>Eukaryota</taxon>
        <taxon>Viridiplantae</taxon>
        <taxon>Streptophyta</taxon>
        <taxon>Embryophyta</taxon>
        <taxon>Tracheophyta</taxon>
        <taxon>Spermatophyta</taxon>
        <taxon>Magnoliopsida</taxon>
        <taxon>eudicotyledons</taxon>
        <taxon>Gunneridae</taxon>
        <taxon>Pentapetalae</taxon>
        <taxon>rosids</taxon>
        <taxon>malvids</taxon>
        <taxon>Brassicales</taxon>
        <taxon>Brassicaceae</taxon>
        <taxon>Thlaspideae</taxon>
        <taxon>Thlaspi</taxon>
    </lineage>
</organism>
<evidence type="ECO:0000256" key="4">
    <source>
        <dbReference type="ARBA" id="ARBA00022777"/>
    </source>
</evidence>
<dbReference type="InterPro" id="IPR005177">
    <property type="entry name" value="Kinase-pyrophosphorylase"/>
</dbReference>
<dbReference type="InterPro" id="IPR026565">
    <property type="entry name" value="PPDK_reg"/>
</dbReference>
<sequence length="405" mass="44165">MAFLSAMKLHGRPPLISSNLHQNSKPTGSDSVSFNASELGSEQQPRRFSSKLNRWNRARVLKSGVKLDRTINNGSKSNSTTGPRSGIVNSTSPSDISTLDSDVSSINGDNQTDMTAAKSIYIVSDGTGWTAEHAVNAALGQFDYCLVDRGCPVTTHLFSGIEDGETLMEILKQAARDGAMVIYTIADTSMAEAARRACKLWSIPSLDIFGPITDSISSHLGANPSGLSRGVTNSSLNEDYFKRIEAIEFTIKHDDGALPENLEKADIVLVGVSRTGKTPLSTYLAQKGYKVSNVPIVNGVDLPKTLFEIDSRKVFGLMINPVVLQGIREARAKTLGLGSSFKTQYSELKSVKEELELAKRIFAENPTWPVIEVTERAIEETAAVVLRLYDERQSNRAMPRISKCY</sequence>
<keyword evidence="3" id="KW-0547">Nucleotide-binding</keyword>
<evidence type="ECO:0000256" key="2">
    <source>
        <dbReference type="ARBA" id="ARBA00022679"/>
    </source>
</evidence>